<feature type="region of interest" description="Disordered" evidence="6">
    <location>
        <begin position="645"/>
        <end position="672"/>
    </location>
</feature>
<name>A0A9P3GIP9_9APHY</name>
<dbReference type="PANTHER" id="PTHR11042">
    <property type="entry name" value="EUKARYOTIC TRANSLATION INITIATION FACTOR 2-ALPHA KINASE EIF2-ALPHA KINASE -RELATED"/>
    <property type="match status" value="1"/>
</dbReference>
<feature type="binding site" evidence="5">
    <location>
        <position position="888"/>
    </location>
    <ligand>
        <name>ATP</name>
        <dbReference type="ChEBI" id="CHEBI:30616"/>
    </ligand>
</feature>
<feature type="compositionally biased region" description="Low complexity" evidence="6">
    <location>
        <begin position="731"/>
        <end position="746"/>
    </location>
</feature>
<dbReference type="GO" id="GO:0004672">
    <property type="term" value="F:protein kinase activity"/>
    <property type="evidence" value="ECO:0007669"/>
    <property type="project" value="InterPro"/>
</dbReference>
<dbReference type="SMART" id="SM00220">
    <property type="entry name" value="S_TKc"/>
    <property type="match status" value="1"/>
</dbReference>
<dbReference type="GO" id="GO:0005634">
    <property type="term" value="C:nucleus"/>
    <property type="evidence" value="ECO:0007669"/>
    <property type="project" value="TreeGrafter"/>
</dbReference>
<keyword evidence="1" id="KW-0808">Transferase</keyword>
<dbReference type="EMBL" id="BPQB01000045">
    <property type="protein sequence ID" value="GJE94994.1"/>
    <property type="molecule type" value="Genomic_DNA"/>
</dbReference>
<dbReference type="OrthoDB" id="5337378at2759"/>
<accession>A0A9P3GIP9</accession>
<feature type="region of interest" description="Disordered" evidence="6">
    <location>
        <begin position="810"/>
        <end position="848"/>
    </location>
</feature>
<feature type="region of interest" description="Disordered" evidence="6">
    <location>
        <begin position="360"/>
        <end position="552"/>
    </location>
</feature>
<feature type="compositionally biased region" description="Low complexity" evidence="6">
    <location>
        <begin position="523"/>
        <end position="546"/>
    </location>
</feature>
<feature type="region of interest" description="Disordered" evidence="6">
    <location>
        <begin position="141"/>
        <end position="170"/>
    </location>
</feature>
<evidence type="ECO:0000256" key="5">
    <source>
        <dbReference type="PROSITE-ProRule" id="PRU10141"/>
    </source>
</evidence>
<dbReference type="GO" id="GO:0005524">
    <property type="term" value="F:ATP binding"/>
    <property type="evidence" value="ECO:0007669"/>
    <property type="project" value="UniProtKB-UniRule"/>
</dbReference>
<evidence type="ECO:0000256" key="4">
    <source>
        <dbReference type="ARBA" id="ARBA00022840"/>
    </source>
</evidence>
<feature type="compositionally biased region" description="Basic and acidic residues" evidence="6">
    <location>
        <begin position="220"/>
        <end position="244"/>
    </location>
</feature>
<organism evidence="8 9">
    <name type="scientific">Phanerochaete sordida</name>
    <dbReference type="NCBI Taxonomy" id="48140"/>
    <lineage>
        <taxon>Eukaryota</taxon>
        <taxon>Fungi</taxon>
        <taxon>Dikarya</taxon>
        <taxon>Basidiomycota</taxon>
        <taxon>Agaricomycotina</taxon>
        <taxon>Agaricomycetes</taxon>
        <taxon>Polyporales</taxon>
        <taxon>Phanerochaetaceae</taxon>
        <taxon>Phanerochaete</taxon>
    </lineage>
</organism>
<dbReference type="GO" id="GO:0005737">
    <property type="term" value="C:cytoplasm"/>
    <property type="evidence" value="ECO:0007669"/>
    <property type="project" value="TreeGrafter"/>
</dbReference>
<keyword evidence="2 5" id="KW-0547">Nucleotide-binding</keyword>
<dbReference type="Gene3D" id="3.30.200.20">
    <property type="entry name" value="Phosphorylase Kinase, domain 1"/>
    <property type="match status" value="1"/>
</dbReference>
<dbReference type="Gene3D" id="1.10.510.10">
    <property type="entry name" value="Transferase(Phosphotransferase) domain 1"/>
    <property type="match status" value="1"/>
</dbReference>
<evidence type="ECO:0000256" key="6">
    <source>
        <dbReference type="SAM" id="MobiDB-lite"/>
    </source>
</evidence>
<dbReference type="PROSITE" id="PS00107">
    <property type="entry name" value="PROTEIN_KINASE_ATP"/>
    <property type="match status" value="1"/>
</dbReference>
<feature type="compositionally biased region" description="Basic and acidic residues" evidence="6">
    <location>
        <begin position="488"/>
        <end position="502"/>
    </location>
</feature>
<keyword evidence="4 5" id="KW-0067">ATP-binding</keyword>
<reference evidence="8 9" key="1">
    <citation type="submission" date="2021-08" db="EMBL/GenBank/DDBJ databases">
        <title>Draft Genome Sequence of Phanerochaete sordida strain YK-624.</title>
        <authorList>
            <person name="Mori T."/>
            <person name="Dohra H."/>
            <person name="Suzuki T."/>
            <person name="Kawagishi H."/>
            <person name="Hirai H."/>
        </authorList>
    </citation>
    <scope>NUCLEOTIDE SEQUENCE [LARGE SCALE GENOMIC DNA]</scope>
    <source>
        <strain evidence="8 9">YK-624</strain>
    </source>
</reference>
<keyword evidence="9" id="KW-1185">Reference proteome</keyword>
<evidence type="ECO:0000313" key="8">
    <source>
        <dbReference type="EMBL" id="GJE94994.1"/>
    </source>
</evidence>
<evidence type="ECO:0000256" key="3">
    <source>
        <dbReference type="ARBA" id="ARBA00022777"/>
    </source>
</evidence>
<dbReference type="Pfam" id="PF00069">
    <property type="entry name" value="Pkinase"/>
    <property type="match status" value="1"/>
</dbReference>
<feature type="region of interest" description="Disordered" evidence="6">
    <location>
        <begin position="685"/>
        <end position="771"/>
    </location>
</feature>
<sequence length="1182" mass="129401">MMSSNEFSAPRPRRRDQNGSPARRPVTEYHTPPKFVVKPLKHHSSTLSSSPMKRRSMPVDSMDEDDVFSSPMPSYRLVSDKDTSPVRPRSNLFDTDDDDALFLAPQSPSNMRTLFPPSSSPMPLRTPVKQTSNLFETPMRPVFSAAPTNSPFTVVPATATGTKRKPTPITFTTPERRRILTPLSVTSSASGRHDCEPFGFERLAPLPAPSFATTTPVSKADADAHLKRQSDSMRRLRLQDRDQSGDESGYDSTVGTKREREADSGKKRTTVASPSTLKAKAKKSPGLALLMNKGNEDEVIESMSPGGHVNKRRARSRPVSAELLAANTAPRVSESKVFPTPLLNAEATVGAIAFPSLSQLRDRCSSSSSTSSVEGSAPKPRTRRLSSVAAARARSPPSKRVPLDRLASISSASLFFGPSIPQPEARQKKASDAMSVDAPPGLGGRIRARHSFAGNPSPSRDDMDEEELFFSSPGRPSSLFAFAEEPDSPTKRPRTESVEKLQKKFRPRDSGIVVDDSDEEFQSSSLSTSSGPLLGLGPRPSGSLSSMQSESDGEALITPGIAPGPESGWPGVGIVHDDSFDYDRSDPNAGVDAFILRMLAGGSKQSGPVPGEPQRVPGTPVKKIKTSHLVERPWQSAVANKIGFPEFDDDARSGGGGKDKKGKPRKSLPAAFPGILTMRQRKEAFSLADTEEDEEASPTTRKDLKLGSGRPPVPAFPKTVDPKSRARWLMRRSSSGAFSSGSDTSRNATPTRLPAKDWQLPAAAQQSPLSKMAEAPFPCSQESTSSAVSETSTATNSPTVDAIQRHFPTLRDRSPHRPVSHTVPRPPRPTIFPGSAIRGRLSIPSGEERPGRFEREFVEIDELGRGEFGRVMKARYKESSSVLFAVKKSKRFEGVKHRQRLREEVDILKHLSRAACSAGYGDRHPNVLAYIDSWEEEETLYIQTELCALGNFAHLLWEYGRHFPKLDEARVWKIFAELSSGLDFIHNAGAIHLDLKPANIFITGEGRLKIGDFGMASLWPRPARKDSSTKRESFEREGDKLYLAPEVLQGRYGKAADIFSFGMTMLETATNIVVPDQGDAWHRIRHDDFSQIDFADISHSLIDLLKSMMRSDPDLRFDASMVCSHPVIVRARLAVDQLRTQMGPTYHASALAGAPEGWLDDILGYNLLWDGEEDDEAMDVGL</sequence>
<feature type="compositionally biased region" description="Basic and acidic residues" evidence="6">
    <location>
        <begin position="256"/>
        <end position="266"/>
    </location>
</feature>
<dbReference type="InterPro" id="IPR050339">
    <property type="entry name" value="CC_SR_Kinase"/>
</dbReference>
<feature type="region of interest" description="Disordered" evidence="6">
    <location>
        <begin position="211"/>
        <end position="286"/>
    </location>
</feature>
<evidence type="ECO:0000256" key="1">
    <source>
        <dbReference type="ARBA" id="ARBA00022679"/>
    </source>
</evidence>
<feature type="domain" description="Protein kinase" evidence="7">
    <location>
        <begin position="857"/>
        <end position="1128"/>
    </location>
</feature>
<protein>
    <submittedName>
        <fullName evidence="8">Protein kinase domain-containing protein</fullName>
    </submittedName>
</protein>
<evidence type="ECO:0000313" key="9">
    <source>
        <dbReference type="Proteomes" id="UP000703269"/>
    </source>
</evidence>
<dbReference type="SUPFAM" id="SSF56112">
    <property type="entry name" value="Protein kinase-like (PK-like)"/>
    <property type="match status" value="1"/>
</dbReference>
<keyword evidence="3 8" id="KW-0418">Kinase</keyword>
<proteinExistence type="predicted"/>
<feature type="region of interest" description="Disordered" evidence="6">
    <location>
        <begin position="1"/>
        <end position="127"/>
    </location>
</feature>
<feature type="compositionally biased region" description="Low complexity" evidence="6">
    <location>
        <begin position="385"/>
        <end position="400"/>
    </location>
</feature>
<evidence type="ECO:0000256" key="2">
    <source>
        <dbReference type="ARBA" id="ARBA00022741"/>
    </source>
</evidence>
<gene>
    <name evidence="8" type="ORF">PsYK624_111720</name>
</gene>
<dbReference type="InterPro" id="IPR017441">
    <property type="entry name" value="Protein_kinase_ATP_BS"/>
</dbReference>
<dbReference type="InterPro" id="IPR000719">
    <property type="entry name" value="Prot_kinase_dom"/>
</dbReference>
<dbReference type="InterPro" id="IPR011009">
    <property type="entry name" value="Kinase-like_dom_sf"/>
</dbReference>
<comment type="caution">
    <text evidence="8">The sequence shown here is derived from an EMBL/GenBank/DDBJ whole genome shotgun (WGS) entry which is preliminary data.</text>
</comment>
<dbReference type="Proteomes" id="UP000703269">
    <property type="component" value="Unassembled WGS sequence"/>
</dbReference>
<evidence type="ECO:0000259" key="7">
    <source>
        <dbReference type="PROSITE" id="PS50011"/>
    </source>
</evidence>
<feature type="compositionally biased region" description="Low complexity" evidence="6">
    <location>
        <begin position="365"/>
        <end position="376"/>
    </location>
</feature>
<dbReference type="AlphaFoldDB" id="A0A9P3GIP9"/>
<dbReference type="PROSITE" id="PS50011">
    <property type="entry name" value="PROTEIN_KINASE_DOM"/>
    <property type="match status" value="1"/>
</dbReference>